<organism evidence="1 2">
    <name type="scientific">Prevotella multiformis DSM 16608</name>
    <dbReference type="NCBI Taxonomy" id="888743"/>
    <lineage>
        <taxon>Bacteria</taxon>
        <taxon>Pseudomonadati</taxon>
        <taxon>Bacteroidota</taxon>
        <taxon>Bacteroidia</taxon>
        <taxon>Bacteroidales</taxon>
        <taxon>Prevotellaceae</taxon>
        <taxon>Prevotella</taxon>
    </lineage>
</organism>
<evidence type="ECO:0008006" key="3">
    <source>
        <dbReference type="Google" id="ProtNLM"/>
    </source>
</evidence>
<evidence type="ECO:0000313" key="1">
    <source>
        <dbReference type="EMBL" id="EGC18983.1"/>
    </source>
</evidence>
<reference evidence="1 2" key="1">
    <citation type="submission" date="2011-01" db="EMBL/GenBank/DDBJ databases">
        <authorList>
            <person name="Muzny D."/>
            <person name="Qin X."/>
            <person name="Deng J."/>
            <person name="Jiang H."/>
            <person name="Liu Y."/>
            <person name="Qu J."/>
            <person name="Song X.-Z."/>
            <person name="Zhang L."/>
            <person name="Thornton R."/>
            <person name="Coyle M."/>
            <person name="Francisco L."/>
            <person name="Jackson L."/>
            <person name="Javaid M."/>
            <person name="Korchina V."/>
            <person name="Kovar C."/>
            <person name="Mata R."/>
            <person name="Mathew T."/>
            <person name="Ngo R."/>
            <person name="Nguyen L."/>
            <person name="Nguyen N."/>
            <person name="Okwuonu G."/>
            <person name="Ongeri F."/>
            <person name="Pham C."/>
            <person name="Simmons D."/>
            <person name="Wilczek-Boney K."/>
            <person name="Hale W."/>
            <person name="Jakkamsetti A."/>
            <person name="Pham P."/>
            <person name="Ruth R."/>
            <person name="San Lucas F."/>
            <person name="Warren J."/>
            <person name="Zhang J."/>
            <person name="Zhao Z."/>
            <person name="Zhou C."/>
            <person name="Zhu D."/>
            <person name="Lee S."/>
            <person name="Bess C."/>
            <person name="Blankenburg K."/>
            <person name="Forbes L."/>
            <person name="Fu Q."/>
            <person name="Gubbala S."/>
            <person name="Hirani K."/>
            <person name="Jayaseelan J.C."/>
            <person name="Lara F."/>
            <person name="Munidasa M."/>
            <person name="Palculict T."/>
            <person name="Patil S."/>
            <person name="Pu L.-L."/>
            <person name="Saada N."/>
            <person name="Tang L."/>
            <person name="Weissenberger G."/>
            <person name="Zhu Y."/>
            <person name="Hemphill L."/>
            <person name="Shang Y."/>
            <person name="Youmans B."/>
            <person name="Ayvaz T."/>
            <person name="Ross M."/>
            <person name="Santibanez J."/>
            <person name="Aqrawi P."/>
            <person name="Gross S."/>
            <person name="Joshi V."/>
            <person name="Fowler G."/>
            <person name="Nazareth L."/>
            <person name="Reid J."/>
            <person name="Worley K."/>
            <person name="Petrosino J."/>
            <person name="Highlander S."/>
            <person name="Gibbs R."/>
        </authorList>
    </citation>
    <scope>NUCLEOTIDE SEQUENCE [LARGE SCALE GENOMIC DNA]</scope>
    <source>
        <strain evidence="1 2">DSM 16608</strain>
    </source>
</reference>
<keyword evidence="2" id="KW-1185">Reference proteome</keyword>
<dbReference type="STRING" id="888743.HMPREF9141_2507"/>
<dbReference type="HOGENOM" id="CLU_2539756_0_0_10"/>
<dbReference type="Proteomes" id="UP000005697">
    <property type="component" value="Unassembled WGS sequence"/>
</dbReference>
<sequence length="83" mass="9166">MARTGVGAKMQIDGYDGEVSAYISNDYLGIPQRTETKEAGMNAVRKHGSSVTCVGWKKNKDLCACRVWLPQIRWSCKGGQTTR</sequence>
<name>F0FA90_9BACT</name>
<dbReference type="EMBL" id="AEWX01000038">
    <property type="protein sequence ID" value="EGC18983.1"/>
    <property type="molecule type" value="Genomic_DNA"/>
</dbReference>
<protein>
    <recommendedName>
        <fullName evidence="3">8-amino-7-oxononanoate synthase</fullName>
    </recommendedName>
</protein>
<gene>
    <name evidence="1" type="ORF">HMPREF9141_2507</name>
</gene>
<comment type="caution">
    <text evidence="1">The sequence shown here is derived from an EMBL/GenBank/DDBJ whole genome shotgun (WGS) entry which is preliminary data.</text>
</comment>
<dbReference type="AlphaFoldDB" id="F0FA90"/>
<evidence type="ECO:0000313" key="2">
    <source>
        <dbReference type="Proteomes" id="UP000005697"/>
    </source>
</evidence>
<accession>F0FA90</accession>
<proteinExistence type="predicted"/>